<dbReference type="EMBL" id="CAEZSH010000130">
    <property type="protein sequence ID" value="CAB4544837.1"/>
    <property type="molecule type" value="Genomic_DNA"/>
</dbReference>
<dbReference type="Gene3D" id="1.10.287.1040">
    <property type="entry name" value="Exonuclease VII, small subunit"/>
    <property type="match status" value="1"/>
</dbReference>
<dbReference type="HAMAP" id="MF_00337">
    <property type="entry name" value="Exonuc_7_S"/>
    <property type="match status" value="1"/>
</dbReference>
<organism evidence="5">
    <name type="scientific">freshwater metagenome</name>
    <dbReference type="NCBI Taxonomy" id="449393"/>
    <lineage>
        <taxon>unclassified sequences</taxon>
        <taxon>metagenomes</taxon>
        <taxon>ecological metagenomes</taxon>
    </lineage>
</organism>
<evidence type="ECO:0000256" key="2">
    <source>
        <dbReference type="ARBA" id="ARBA00022722"/>
    </source>
</evidence>
<dbReference type="GO" id="GO:0006308">
    <property type="term" value="P:DNA catabolic process"/>
    <property type="evidence" value="ECO:0007669"/>
    <property type="project" value="InterPro"/>
</dbReference>
<dbReference type="AlphaFoldDB" id="A0A6J6I249"/>
<accession>A0A6J6I249</accession>
<proteinExistence type="inferred from homology"/>
<dbReference type="PIRSF" id="PIRSF006488">
    <property type="entry name" value="Exonuc_VII_S"/>
    <property type="match status" value="1"/>
</dbReference>
<protein>
    <submittedName>
        <fullName evidence="5">Unannotated protein</fullName>
    </submittedName>
</protein>
<evidence type="ECO:0000256" key="3">
    <source>
        <dbReference type="ARBA" id="ARBA00022801"/>
    </source>
</evidence>
<reference evidence="5" key="1">
    <citation type="submission" date="2020-05" db="EMBL/GenBank/DDBJ databases">
        <authorList>
            <person name="Chiriac C."/>
            <person name="Salcher M."/>
            <person name="Ghai R."/>
            <person name="Kavagutti S V."/>
        </authorList>
    </citation>
    <scope>NUCLEOTIDE SEQUENCE</scope>
</reference>
<dbReference type="NCBIfam" id="TIGR01280">
    <property type="entry name" value="xseB"/>
    <property type="match status" value="1"/>
</dbReference>
<keyword evidence="3" id="KW-0378">Hydrolase</keyword>
<keyword evidence="2" id="KW-0540">Nuclease</keyword>
<dbReference type="InterPro" id="IPR037004">
    <property type="entry name" value="Exonuc_VII_ssu_sf"/>
</dbReference>
<evidence type="ECO:0000256" key="1">
    <source>
        <dbReference type="ARBA" id="ARBA00022490"/>
    </source>
</evidence>
<dbReference type="GO" id="GO:0008855">
    <property type="term" value="F:exodeoxyribonuclease VII activity"/>
    <property type="evidence" value="ECO:0007669"/>
    <property type="project" value="InterPro"/>
</dbReference>
<dbReference type="GO" id="GO:0005829">
    <property type="term" value="C:cytosol"/>
    <property type="evidence" value="ECO:0007669"/>
    <property type="project" value="TreeGrafter"/>
</dbReference>
<dbReference type="InterPro" id="IPR003761">
    <property type="entry name" value="Exonuc_VII_S"/>
</dbReference>
<sequence>MAEKKTNADVAEFTYEQARDELAKVLAELEQGSVSLEQSMNLWERGEALAKRCEEWLSGARARVDAALKEKQ</sequence>
<dbReference type="GO" id="GO:0009318">
    <property type="term" value="C:exodeoxyribonuclease VII complex"/>
    <property type="evidence" value="ECO:0007669"/>
    <property type="project" value="InterPro"/>
</dbReference>
<dbReference type="EMBL" id="CAEZUW010000090">
    <property type="protein sequence ID" value="CAB4614818.1"/>
    <property type="molecule type" value="Genomic_DNA"/>
</dbReference>
<gene>
    <name evidence="4" type="ORF">UFOPK1410_00897</name>
    <name evidence="5" type="ORF">UFOPK1855_00628</name>
</gene>
<dbReference type="Pfam" id="PF02609">
    <property type="entry name" value="Exonuc_VII_S"/>
    <property type="match status" value="1"/>
</dbReference>
<dbReference type="PANTHER" id="PTHR34137:SF1">
    <property type="entry name" value="EXODEOXYRIBONUCLEASE 7 SMALL SUBUNIT"/>
    <property type="match status" value="1"/>
</dbReference>
<evidence type="ECO:0000313" key="4">
    <source>
        <dbReference type="EMBL" id="CAB4544837.1"/>
    </source>
</evidence>
<keyword evidence="1" id="KW-0963">Cytoplasm</keyword>
<dbReference type="PANTHER" id="PTHR34137">
    <property type="entry name" value="EXODEOXYRIBONUCLEASE 7 SMALL SUBUNIT"/>
    <property type="match status" value="1"/>
</dbReference>
<evidence type="ECO:0000313" key="5">
    <source>
        <dbReference type="EMBL" id="CAB4614818.1"/>
    </source>
</evidence>
<dbReference type="NCBIfam" id="NF002139">
    <property type="entry name" value="PRK00977.1-3"/>
    <property type="match status" value="1"/>
</dbReference>
<dbReference type="SUPFAM" id="SSF116842">
    <property type="entry name" value="XseB-like"/>
    <property type="match status" value="1"/>
</dbReference>
<name>A0A6J6I249_9ZZZZ</name>